<keyword evidence="8" id="KW-1185">Reference proteome</keyword>
<keyword evidence="4 5" id="KW-0472">Membrane</keyword>
<protein>
    <submittedName>
        <fullName evidence="7">Ca-activated chloride channel family protein</fullName>
    </submittedName>
</protein>
<dbReference type="RefSeq" id="WP_092554309.1">
    <property type="nucleotide sequence ID" value="NZ_BOMJ01000082.1"/>
</dbReference>
<keyword evidence="1" id="KW-1003">Cell membrane</keyword>
<dbReference type="OrthoDB" id="8882959at2"/>
<dbReference type="AlphaFoldDB" id="A0A1H2D6R6"/>
<dbReference type="Gene3D" id="3.40.50.410">
    <property type="entry name" value="von Willebrand factor, type A domain"/>
    <property type="match status" value="1"/>
</dbReference>
<dbReference type="InterPro" id="IPR050768">
    <property type="entry name" value="UPF0353/GerABKA_families"/>
</dbReference>
<dbReference type="SUPFAM" id="SSF53300">
    <property type="entry name" value="vWA-like"/>
    <property type="match status" value="1"/>
</dbReference>
<dbReference type="InterPro" id="IPR002035">
    <property type="entry name" value="VWF_A"/>
</dbReference>
<dbReference type="STRING" id="113562.SAMN04489716_8381"/>
<evidence type="ECO:0000256" key="1">
    <source>
        <dbReference type="ARBA" id="ARBA00022475"/>
    </source>
</evidence>
<sequence>MSLSWPWALLALLAVPLLLLARWLLNRRRKRTAVTVSSVALIRAALPGRTAWRRRIPVYLFLAGLLALAGGVARPQASMAVPSNDTTILLAIDVSGSMCNIDIAPNRLAVATDAAREFVEAQDGDTRIGLVAFSGIAGLLVPPTAEKAPLLEAIAGLKTARGTAIGQSILTSIDAIAEINPEVAGTGVELAAPATGGAPVDYEPDTIVVLTDGSNTTGVDPVTAAEQAAARRLRVYTIGFGTTDPQQMVCTPDQVSGDSAFGSGFGGNGFGGGGGGRGGNREIDEEALTQVADLTGGRYFKAQDAEQLTDVLGDLPREFGVTKQNVEISVWFLLLGTLLVTAGVTLSLWWNRGPAPRRPKATAA</sequence>
<evidence type="ECO:0000256" key="4">
    <source>
        <dbReference type="ARBA" id="ARBA00023136"/>
    </source>
</evidence>
<name>A0A1H2D6R6_9ACTN</name>
<proteinExistence type="predicted"/>
<feature type="domain" description="VWFA" evidence="6">
    <location>
        <begin position="87"/>
        <end position="315"/>
    </location>
</feature>
<dbReference type="PANTHER" id="PTHR22550:SF5">
    <property type="entry name" value="LEUCINE ZIPPER PROTEIN 4"/>
    <property type="match status" value="1"/>
</dbReference>
<dbReference type="PANTHER" id="PTHR22550">
    <property type="entry name" value="SPORE GERMINATION PROTEIN"/>
    <property type="match status" value="1"/>
</dbReference>
<reference evidence="7 8" key="1">
    <citation type="submission" date="2016-10" db="EMBL/GenBank/DDBJ databases">
        <authorList>
            <person name="de Groot N.N."/>
        </authorList>
    </citation>
    <scope>NUCLEOTIDE SEQUENCE [LARGE SCALE GENOMIC DNA]</scope>
    <source>
        <strain evidence="7 8">DSM 43941</strain>
    </source>
</reference>
<evidence type="ECO:0000256" key="5">
    <source>
        <dbReference type="SAM" id="Phobius"/>
    </source>
</evidence>
<dbReference type="Pfam" id="PF13519">
    <property type="entry name" value="VWA_2"/>
    <property type="match status" value="1"/>
</dbReference>
<dbReference type="SMART" id="SM00327">
    <property type="entry name" value="VWA"/>
    <property type="match status" value="1"/>
</dbReference>
<dbReference type="InterPro" id="IPR036465">
    <property type="entry name" value="vWFA_dom_sf"/>
</dbReference>
<keyword evidence="2 5" id="KW-0812">Transmembrane</keyword>
<feature type="transmembrane region" description="Helical" evidence="5">
    <location>
        <begin position="328"/>
        <end position="350"/>
    </location>
</feature>
<dbReference type="EMBL" id="LT629758">
    <property type="protein sequence ID" value="SDT78455.1"/>
    <property type="molecule type" value="Genomic_DNA"/>
</dbReference>
<accession>A0A1H2D6R6</accession>
<feature type="transmembrane region" description="Helical" evidence="5">
    <location>
        <begin position="56"/>
        <end position="73"/>
    </location>
</feature>
<dbReference type="Proteomes" id="UP000198688">
    <property type="component" value="Chromosome I"/>
</dbReference>
<dbReference type="Pfam" id="PF07584">
    <property type="entry name" value="BatA"/>
    <property type="match status" value="1"/>
</dbReference>
<evidence type="ECO:0000259" key="6">
    <source>
        <dbReference type="PROSITE" id="PS50234"/>
    </source>
</evidence>
<organism evidence="7 8">
    <name type="scientific">Actinoplanes derwentensis</name>
    <dbReference type="NCBI Taxonomy" id="113562"/>
    <lineage>
        <taxon>Bacteria</taxon>
        <taxon>Bacillati</taxon>
        <taxon>Actinomycetota</taxon>
        <taxon>Actinomycetes</taxon>
        <taxon>Micromonosporales</taxon>
        <taxon>Micromonosporaceae</taxon>
        <taxon>Actinoplanes</taxon>
    </lineage>
</organism>
<evidence type="ECO:0000313" key="7">
    <source>
        <dbReference type="EMBL" id="SDT78455.1"/>
    </source>
</evidence>
<feature type="transmembrane region" description="Helical" evidence="5">
    <location>
        <begin position="6"/>
        <end position="25"/>
    </location>
</feature>
<evidence type="ECO:0000256" key="3">
    <source>
        <dbReference type="ARBA" id="ARBA00022989"/>
    </source>
</evidence>
<keyword evidence="3 5" id="KW-1133">Transmembrane helix</keyword>
<dbReference type="InterPro" id="IPR024163">
    <property type="entry name" value="Aerotolerance_reg_N"/>
</dbReference>
<evidence type="ECO:0000256" key="2">
    <source>
        <dbReference type="ARBA" id="ARBA00022692"/>
    </source>
</evidence>
<gene>
    <name evidence="7" type="ORF">SAMN04489716_8381</name>
</gene>
<evidence type="ECO:0000313" key="8">
    <source>
        <dbReference type="Proteomes" id="UP000198688"/>
    </source>
</evidence>
<dbReference type="PROSITE" id="PS50234">
    <property type="entry name" value="VWFA"/>
    <property type="match status" value="1"/>
</dbReference>